<proteinExistence type="inferred from homology"/>
<evidence type="ECO:0000256" key="7">
    <source>
        <dbReference type="ARBA" id="ARBA00047368"/>
    </source>
</evidence>
<comment type="catalytic activity">
    <reaction evidence="8">
        <text>13-octadecanoyloxy-octadecanoate + H2O = 13-hydroxy-octadecanoate + octadecanoate + H(+)</text>
        <dbReference type="Rhea" id="RHEA:52084"/>
        <dbReference type="ChEBI" id="CHEBI:15377"/>
        <dbReference type="ChEBI" id="CHEBI:15378"/>
        <dbReference type="ChEBI" id="CHEBI:25629"/>
        <dbReference type="ChEBI" id="CHEBI:136304"/>
        <dbReference type="ChEBI" id="CHEBI:136335"/>
    </reaction>
    <physiologicalReaction direction="left-to-right" evidence="8">
        <dbReference type="Rhea" id="RHEA:52085"/>
    </physiologicalReaction>
</comment>
<feature type="transmembrane region" description="Helical" evidence="17">
    <location>
        <begin position="97"/>
        <end position="121"/>
    </location>
</feature>
<comment type="catalytic activity">
    <reaction evidence="1">
        <text>9-(9Z-hexadecenoyloxy)-octadecanoate + H2O = (9Z)-hexadecenoate + 9-hydroxy-octadecanoate + H(+)</text>
        <dbReference type="Rhea" id="RHEA:52068"/>
        <dbReference type="ChEBI" id="CHEBI:15377"/>
        <dbReference type="ChEBI" id="CHEBI:15378"/>
        <dbReference type="ChEBI" id="CHEBI:32372"/>
        <dbReference type="ChEBI" id="CHEBI:136286"/>
        <dbReference type="ChEBI" id="CHEBI:136309"/>
    </reaction>
    <physiologicalReaction direction="left-to-right" evidence="1">
        <dbReference type="Rhea" id="RHEA:52069"/>
    </physiologicalReaction>
</comment>
<keyword evidence="19" id="KW-1185">Reference proteome</keyword>
<evidence type="ECO:0000256" key="5">
    <source>
        <dbReference type="ARBA" id="ARBA00022989"/>
    </source>
</evidence>
<evidence type="ECO:0000256" key="17">
    <source>
        <dbReference type="SAM" id="Phobius"/>
    </source>
</evidence>
<comment type="catalytic activity">
    <reaction evidence="11">
        <text>12-(9Z-octadecenoyloxy)-octadecanoate + H2O = 12-hydroxyoctadecanoate + (9Z)-octadecenoate + H(+)</text>
        <dbReference type="Rhea" id="RHEA:52060"/>
        <dbReference type="ChEBI" id="CHEBI:15377"/>
        <dbReference type="ChEBI" id="CHEBI:15378"/>
        <dbReference type="ChEBI" id="CHEBI:30823"/>
        <dbReference type="ChEBI" id="CHEBI:84201"/>
        <dbReference type="ChEBI" id="CHEBI:136302"/>
    </reaction>
    <physiologicalReaction direction="left-to-right" evidence="11">
        <dbReference type="Rhea" id="RHEA:52061"/>
    </physiologicalReaction>
</comment>
<evidence type="ECO:0000256" key="12">
    <source>
        <dbReference type="ARBA" id="ARBA00048800"/>
    </source>
</evidence>
<feature type="transmembrane region" description="Helical" evidence="17">
    <location>
        <begin position="57"/>
        <end position="76"/>
    </location>
</feature>
<dbReference type="InterPro" id="IPR006838">
    <property type="entry name" value="ADTRP_AIG1"/>
</dbReference>
<dbReference type="GeneID" id="106674084"/>
<evidence type="ECO:0000256" key="1">
    <source>
        <dbReference type="ARBA" id="ARBA00000923"/>
    </source>
</evidence>
<evidence type="ECO:0000256" key="9">
    <source>
        <dbReference type="ARBA" id="ARBA00047863"/>
    </source>
</evidence>
<evidence type="ECO:0000256" key="11">
    <source>
        <dbReference type="ARBA" id="ARBA00048701"/>
    </source>
</evidence>
<comment type="catalytic activity">
    <reaction evidence="7">
        <text>12-hexadecanoyloxy-octadecanoate + H2O = 12-hydroxyoctadecanoate + hexadecanoate + H(+)</text>
        <dbReference type="Rhea" id="RHEA:52056"/>
        <dbReference type="ChEBI" id="CHEBI:7896"/>
        <dbReference type="ChEBI" id="CHEBI:15377"/>
        <dbReference type="ChEBI" id="CHEBI:15378"/>
        <dbReference type="ChEBI" id="CHEBI:83677"/>
        <dbReference type="ChEBI" id="CHEBI:84201"/>
    </reaction>
    <physiologicalReaction direction="left-to-right" evidence="7">
        <dbReference type="Rhea" id="RHEA:52057"/>
    </physiologicalReaction>
</comment>
<feature type="transmembrane region" description="Helical" evidence="17">
    <location>
        <begin position="160"/>
        <end position="178"/>
    </location>
</feature>
<dbReference type="PANTHER" id="PTHR10989:SF16">
    <property type="entry name" value="AT02829P-RELATED"/>
    <property type="match status" value="1"/>
</dbReference>
<dbReference type="PANTHER" id="PTHR10989">
    <property type="entry name" value="ANDROGEN-INDUCED PROTEIN 1-RELATED"/>
    <property type="match status" value="1"/>
</dbReference>
<dbReference type="RefSeq" id="XP_014261354.1">
    <property type="nucleotide sequence ID" value="XM_014405868.2"/>
</dbReference>
<dbReference type="Pfam" id="PF04750">
    <property type="entry name" value="Far-17a_AIG1"/>
    <property type="match status" value="1"/>
</dbReference>
<reference evidence="18" key="1">
    <citation type="submission" date="2022-01" db="UniProtKB">
        <authorList>
            <consortium name="EnsemblMetazoa"/>
        </authorList>
    </citation>
    <scope>IDENTIFICATION</scope>
</reference>
<dbReference type="Proteomes" id="UP000494040">
    <property type="component" value="Unassembled WGS sequence"/>
</dbReference>
<keyword evidence="5 17" id="KW-1133">Transmembrane helix</keyword>
<evidence type="ECO:0000313" key="19">
    <source>
        <dbReference type="Proteomes" id="UP000494040"/>
    </source>
</evidence>
<evidence type="ECO:0000256" key="16">
    <source>
        <dbReference type="ARBA" id="ARBA00049428"/>
    </source>
</evidence>
<comment type="catalytic activity">
    <reaction evidence="15">
        <text>13-(9Z-hexadecenoyloxy)-octadecanoate + H2O = 13-hydroxy-octadecanoate + (9Z)-hexadecenoate + H(+)</text>
        <dbReference type="Rhea" id="RHEA:52076"/>
        <dbReference type="ChEBI" id="CHEBI:15377"/>
        <dbReference type="ChEBI" id="CHEBI:15378"/>
        <dbReference type="ChEBI" id="CHEBI:32372"/>
        <dbReference type="ChEBI" id="CHEBI:136304"/>
        <dbReference type="ChEBI" id="CHEBI:136315"/>
    </reaction>
    <physiologicalReaction direction="left-to-right" evidence="15">
        <dbReference type="Rhea" id="RHEA:52077"/>
    </physiologicalReaction>
</comment>
<evidence type="ECO:0000256" key="3">
    <source>
        <dbReference type="ARBA" id="ARBA00009300"/>
    </source>
</evidence>
<dbReference type="GO" id="GO:0012505">
    <property type="term" value="C:endomembrane system"/>
    <property type="evidence" value="ECO:0007669"/>
    <property type="project" value="UniProtKB-SubCell"/>
</dbReference>
<keyword evidence="6 17" id="KW-0472">Membrane</keyword>
<feature type="transmembrane region" description="Helical" evidence="17">
    <location>
        <begin position="198"/>
        <end position="218"/>
    </location>
</feature>
<evidence type="ECO:0000256" key="6">
    <source>
        <dbReference type="ARBA" id="ARBA00023136"/>
    </source>
</evidence>
<evidence type="ECO:0000256" key="10">
    <source>
        <dbReference type="ARBA" id="ARBA00048680"/>
    </source>
</evidence>
<accession>A0A8I6SAP3</accession>
<dbReference type="AlphaFoldDB" id="A0A8I6SAP3"/>
<organism evidence="18 19">
    <name type="scientific">Cimex lectularius</name>
    <name type="common">Bed bug</name>
    <name type="synonym">Acanthia lectularia</name>
    <dbReference type="NCBI Taxonomy" id="79782"/>
    <lineage>
        <taxon>Eukaryota</taxon>
        <taxon>Metazoa</taxon>
        <taxon>Ecdysozoa</taxon>
        <taxon>Arthropoda</taxon>
        <taxon>Hexapoda</taxon>
        <taxon>Insecta</taxon>
        <taxon>Pterygota</taxon>
        <taxon>Neoptera</taxon>
        <taxon>Paraneoptera</taxon>
        <taxon>Hemiptera</taxon>
        <taxon>Heteroptera</taxon>
        <taxon>Panheteroptera</taxon>
        <taxon>Cimicomorpha</taxon>
        <taxon>Cimicidae</taxon>
        <taxon>Cimex</taxon>
    </lineage>
</organism>
<evidence type="ECO:0000256" key="4">
    <source>
        <dbReference type="ARBA" id="ARBA00022692"/>
    </source>
</evidence>
<evidence type="ECO:0000313" key="18">
    <source>
        <dbReference type="EnsemblMetazoa" id="XP_014261354.1"/>
    </source>
</evidence>
<sequence length="287" mass="33341">MEIDFERKHRLVYLTFSIIVHTVGFLTFSAGVCFRLYHDVTEDDQDFYMKFAYSFKYVSMLNAVIQLLYFFFALTVDIMTNCSYTLDAPAGWLKARSFIRSAIAIPLGLYTCVTFWVLTWFNIAMLGDVGSNWMRHILFTSNPIILLFDVVFCAGESSKFVIALIVINTEWTFYFIWLHIIHYATDVWPIPFFKTRSLVIRLLLYVVAVLEEFALFVIGKLLNDVLWSDEFVARIPFLRSYVSAPPRFIYGNPSTDSVKYGKVLSGTESMFVDRPVKKKKTLPKRNK</sequence>
<comment type="catalytic activity">
    <reaction evidence="12">
        <text>9-(9Z-octadecenoyloxy)-octadecanoate + H2O = 9-hydroxy-octadecanoate + (9Z)-octadecenoate + H(+)</text>
        <dbReference type="Rhea" id="RHEA:52048"/>
        <dbReference type="ChEBI" id="CHEBI:15377"/>
        <dbReference type="ChEBI" id="CHEBI:15378"/>
        <dbReference type="ChEBI" id="CHEBI:30823"/>
        <dbReference type="ChEBI" id="CHEBI:136282"/>
        <dbReference type="ChEBI" id="CHEBI:136286"/>
    </reaction>
    <physiologicalReaction direction="left-to-right" evidence="12">
        <dbReference type="Rhea" id="RHEA:52049"/>
    </physiologicalReaction>
</comment>
<evidence type="ECO:0000256" key="15">
    <source>
        <dbReference type="ARBA" id="ARBA00049322"/>
    </source>
</evidence>
<evidence type="ECO:0000256" key="14">
    <source>
        <dbReference type="ARBA" id="ARBA00049296"/>
    </source>
</evidence>
<protein>
    <submittedName>
        <fullName evidence="18">Uncharacterized protein</fullName>
    </submittedName>
</protein>
<comment type="catalytic activity">
    <reaction evidence="10">
        <text>12-octadecanoyloxy-octadecanoate + H2O = 12-hydroxyoctadecanoate + octadecanoate + H(+)</text>
        <dbReference type="Rhea" id="RHEA:52080"/>
        <dbReference type="ChEBI" id="CHEBI:15377"/>
        <dbReference type="ChEBI" id="CHEBI:15378"/>
        <dbReference type="ChEBI" id="CHEBI:25629"/>
        <dbReference type="ChEBI" id="CHEBI:84201"/>
        <dbReference type="ChEBI" id="CHEBI:136330"/>
    </reaction>
    <physiologicalReaction direction="left-to-right" evidence="10">
        <dbReference type="Rhea" id="RHEA:52081"/>
    </physiologicalReaction>
</comment>
<name>A0A8I6SAP3_CIMLE</name>
<comment type="catalytic activity">
    <reaction evidence="16">
        <text>12-(9Z-hexadecenoyloxy)-octadecanoate + H2O = 12-hydroxyoctadecanoate + (9Z)-hexadecenoate + H(+)</text>
        <dbReference type="Rhea" id="RHEA:52072"/>
        <dbReference type="ChEBI" id="CHEBI:15377"/>
        <dbReference type="ChEBI" id="CHEBI:15378"/>
        <dbReference type="ChEBI" id="CHEBI:32372"/>
        <dbReference type="ChEBI" id="CHEBI:84201"/>
        <dbReference type="ChEBI" id="CHEBI:136312"/>
    </reaction>
    <physiologicalReaction direction="left-to-right" evidence="16">
        <dbReference type="Rhea" id="RHEA:52073"/>
    </physiologicalReaction>
</comment>
<comment type="similarity">
    <text evidence="3">Belongs to the AIG1 family.</text>
</comment>
<evidence type="ECO:0000256" key="8">
    <source>
        <dbReference type="ARBA" id="ARBA00047427"/>
    </source>
</evidence>
<keyword evidence="4 17" id="KW-0812">Transmembrane</keyword>
<feature type="transmembrane region" description="Helical" evidence="17">
    <location>
        <begin position="133"/>
        <end position="153"/>
    </location>
</feature>
<comment type="catalytic activity">
    <reaction evidence="14">
        <text>13-(9Z-octadecenoyloxy)-octadecanoate + H2O = 13-hydroxy-octadecanoate + (9Z)-octadecenoate + H(+)</text>
        <dbReference type="Rhea" id="RHEA:52064"/>
        <dbReference type="ChEBI" id="CHEBI:15377"/>
        <dbReference type="ChEBI" id="CHEBI:15378"/>
        <dbReference type="ChEBI" id="CHEBI:30823"/>
        <dbReference type="ChEBI" id="CHEBI:136303"/>
        <dbReference type="ChEBI" id="CHEBI:136304"/>
    </reaction>
    <physiologicalReaction direction="left-to-right" evidence="14">
        <dbReference type="Rhea" id="RHEA:52065"/>
    </physiologicalReaction>
</comment>
<evidence type="ECO:0000256" key="13">
    <source>
        <dbReference type="ARBA" id="ARBA00049221"/>
    </source>
</evidence>
<evidence type="ECO:0000256" key="2">
    <source>
        <dbReference type="ARBA" id="ARBA00004127"/>
    </source>
</evidence>
<comment type="subcellular location">
    <subcellularLocation>
        <location evidence="2">Endomembrane system</location>
        <topology evidence="2">Multi-pass membrane protein</topology>
    </subcellularLocation>
</comment>
<dbReference type="GO" id="GO:0016020">
    <property type="term" value="C:membrane"/>
    <property type="evidence" value="ECO:0007669"/>
    <property type="project" value="InterPro"/>
</dbReference>
<comment type="catalytic activity">
    <reaction evidence="13">
        <text>9-octadecanoyloxy-octadecanoate + H2O = 9-hydroxy-octadecanoate + octadecanoate + H(+)</text>
        <dbReference type="Rhea" id="RHEA:52096"/>
        <dbReference type="ChEBI" id="CHEBI:15377"/>
        <dbReference type="ChEBI" id="CHEBI:15378"/>
        <dbReference type="ChEBI" id="CHEBI:25629"/>
        <dbReference type="ChEBI" id="CHEBI:136286"/>
        <dbReference type="ChEBI" id="CHEBI:136373"/>
    </reaction>
    <physiologicalReaction direction="left-to-right" evidence="13">
        <dbReference type="Rhea" id="RHEA:52097"/>
    </physiologicalReaction>
</comment>
<dbReference type="OrthoDB" id="1898221at2759"/>
<comment type="catalytic activity">
    <reaction evidence="9">
        <text>9-hexadecanoyloxy-octadecanoate + H2O = 9-hydroxy-octadecanoate + hexadecanoate + H(+)</text>
        <dbReference type="Rhea" id="RHEA:52052"/>
        <dbReference type="ChEBI" id="CHEBI:7896"/>
        <dbReference type="ChEBI" id="CHEBI:15377"/>
        <dbReference type="ChEBI" id="CHEBI:15378"/>
        <dbReference type="ChEBI" id="CHEBI:83670"/>
        <dbReference type="ChEBI" id="CHEBI:136286"/>
    </reaction>
    <physiologicalReaction direction="left-to-right" evidence="9">
        <dbReference type="Rhea" id="RHEA:52053"/>
    </physiologicalReaction>
</comment>
<dbReference type="EnsemblMetazoa" id="XM_014405868.2">
    <property type="protein sequence ID" value="XP_014261354.1"/>
    <property type="gene ID" value="LOC106674084"/>
</dbReference>
<feature type="transmembrane region" description="Helical" evidence="17">
    <location>
        <begin position="12"/>
        <end position="37"/>
    </location>
</feature>